<dbReference type="Xenbase" id="XB-GENE-5791607">
    <property type="gene designation" value="sptlc3"/>
</dbReference>
<comment type="pathway">
    <text evidence="4">Sphingolipid metabolism.</text>
</comment>
<keyword evidence="14" id="KW-0472">Membrane</keyword>
<dbReference type="InterPro" id="IPR015421">
    <property type="entry name" value="PyrdxlP-dep_Trfase_major"/>
</dbReference>
<comment type="subcellular location">
    <subcellularLocation>
        <location evidence="2">Endoplasmic reticulum membrane</location>
        <topology evidence="2">Single-pass membrane protein</topology>
    </subcellularLocation>
</comment>
<evidence type="ECO:0000313" key="18">
    <source>
        <dbReference type="Ensembl" id="ENSXETP00000101244"/>
    </source>
</evidence>
<dbReference type="GO" id="GO:0006665">
    <property type="term" value="P:sphingolipid metabolic process"/>
    <property type="evidence" value="ECO:0007669"/>
    <property type="project" value="UniProtKB-KW"/>
</dbReference>
<comment type="cofactor">
    <cofactor evidence="1 16">
        <name>pyridoxal 5'-phosphate</name>
        <dbReference type="ChEBI" id="CHEBI:597326"/>
    </cofactor>
</comment>
<accession>A0A6I8SZY8</accession>
<evidence type="ECO:0000256" key="12">
    <source>
        <dbReference type="ARBA" id="ARBA00022989"/>
    </source>
</evidence>
<dbReference type="GO" id="GO:0005789">
    <property type="term" value="C:endoplasmic reticulum membrane"/>
    <property type="evidence" value="ECO:0007669"/>
    <property type="project" value="UniProtKB-SubCell"/>
</dbReference>
<keyword evidence="11" id="KW-0746">Sphingolipid metabolism</keyword>
<evidence type="ECO:0000256" key="16">
    <source>
        <dbReference type="RuleBase" id="RU003693"/>
    </source>
</evidence>
<reference evidence="18" key="1">
    <citation type="journal article" date="2010" name="Science">
        <title>The genome of the Western clawed frog Xenopus tropicalis.</title>
        <authorList>
            <person name="Hellsten U."/>
            <person name="Harland R.M."/>
            <person name="Gilchrist M.J."/>
            <person name="Hendrix D."/>
            <person name="Jurka J."/>
            <person name="Kapitonov V."/>
            <person name="Ovcharenko I."/>
            <person name="Putnam N.H."/>
            <person name="Shu S."/>
            <person name="Taher L."/>
            <person name="Blitz I.L."/>
            <person name="Blumberg B."/>
            <person name="Dichmann D.S."/>
            <person name="Dubchak I."/>
            <person name="Amaya E."/>
            <person name="Detter J.C."/>
            <person name="Fletcher R."/>
            <person name="Gerhard D.S."/>
            <person name="Goodstein D."/>
            <person name="Graves T."/>
            <person name="Grigoriev I.V."/>
            <person name="Grimwood J."/>
            <person name="Kawashima T."/>
            <person name="Lindquist E."/>
            <person name="Lucas S.M."/>
            <person name="Mead P.E."/>
            <person name="Mitros T."/>
            <person name="Ogino H."/>
            <person name="Ohta Y."/>
            <person name="Poliakov A.V."/>
            <person name="Pollet N."/>
            <person name="Robert J."/>
            <person name="Salamov A."/>
            <person name="Sater A.K."/>
            <person name="Schmutz J."/>
            <person name="Terry A."/>
            <person name="Vize P.D."/>
            <person name="Warren W.C."/>
            <person name="Wells D."/>
            <person name="Wills A."/>
            <person name="Wilson R.K."/>
            <person name="Zimmerman L.B."/>
            <person name="Zorn A.M."/>
            <person name="Grainger R."/>
            <person name="Grammer T."/>
            <person name="Khokha M.K."/>
            <person name="Richardson P.M."/>
            <person name="Rokhsar D.S."/>
        </authorList>
    </citation>
    <scope>NUCLEOTIDE SEQUENCE [LARGE SCALE GENOMIC DNA]</scope>
    <source>
        <strain evidence="18">Nigerian</strain>
    </source>
</reference>
<dbReference type="Pfam" id="PF00155">
    <property type="entry name" value="Aminotran_1_2"/>
    <property type="match status" value="1"/>
</dbReference>
<protein>
    <recommendedName>
        <fullName evidence="6">serine C-palmitoyltransferase</fullName>
        <ecNumber evidence="6">2.3.1.50</ecNumber>
    </recommendedName>
</protein>
<comment type="pathway">
    <text evidence="3">Lipid metabolism; sphingolipid metabolism.</text>
</comment>
<evidence type="ECO:0000256" key="9">
    <source>
        <dbReference type="ARBA" id="ARBA00022824"/>
    </source>
</evidence>
<dbReference type="Gene3D" id="3.90.1150.10">
    <property type="entry name" value="Aspartate Aminotransferase, domain 1"/>
    <property type="match status" value="1"/>
</dbReference>
<dbReference type="InterPro" id="IPR004839">
    <property type="entry name" value="Aminotransferase_I/II_large"/>
</dbReference>
<dbReference type="FunFam" id="3.40.640.10:FF:000047">
    <property type="entry name" value="serine palmitoyltransferase 2 isoform X1"/>
    <property type="match status" value="1"/>
</dbReference>
<dbReference type="InParanoid" id="A0A6I8SZY8"/>
<evidence type="ECO:0000256" key="3">
    <source>
        <dbReference type="ARBA" id="ARBA00004760"/>
    </source>
</evidence>
<keyword evidence="13" id="KW-0443">Lipid metabolism</keyword>
<dbReference type="PANTHER" id="PTHR13693">
    <property type="entry name" value="CLASS II AMINOTRANSFERASE/8-AMINO-7-OXONONANOATE SYNTHASE"/>
    <property type="match status" value="1"/>
</dbReference>
<dbReference type="AlphaFoldDB" id="A0A6I8SZY8"/>
<feature type="domain" description="Aminotransferase class I/classII large" evidence="17">
    <location>
        <begin position="171"/>
        <end position="531"/>
    </location>
</feature>
<dbReference type="CDD" id="cd06454">
    <property type="entry name" value="KBL_like"/>
    <property type="match status" value="1"/>
</dbReference>
<evidence type="ECO:0000256" key="13">
    <source>
        <dbReference type="ARBA" id="ARBA00023098"/>
    </source>
</evidence>
<dbReference type="GO" id="GO:0004758">
    <property type="term" value="F:serine C-palmitoyltransferase activity"/>
    <property type="evidence" value="ECO:0007669"/>
    <property type="project" value="UniProtKB-EC"/>
</dbReference>
<proteinExistence type="inferred from homology"/>
<dbReference type="PROSITE" id="PS00599">
    <property type="entry name" value="AA_TRANSFER_CLASS_2"/>
    <property type="match status" value="1"/>
</dbReference>
<evidence type="ECO:0000256" key="5">
    <source>
        <dbReference type="ARBA" id="ARBA00008392"/>
    </source>
</evidence>
<evidence type="ECO:0000256" key="14">
    <source>
        <dbReference type="ARBA" id="ARBA00023136"/>
    </source>
</evidence>
<dbReference type="InterPro" id="IPR050087">
    <property type="entry name" value="AON_synthase_class-II"/>
</dbReference>
<dbReference type="InterPro" id="IPR015424">
    <property type="entry name" value="PyrdxlP-dep_Trfase"/>
</dbReference>
<reference evidence="18" key="2">
    <citation type="submission" date="2020-05" db="UniProtKB">
        <authorList>
            <consortium name="Ensembl"/>
        </authorList>
    </citation>
    <scope>IDENTIFICATION</scope>
</reference>
<dbReference type="EC" id="2.3.1.50" evidence="6"/>
<dbReference type="GeneTree" id="ENSGT00940000158513"/>
<keyword evidence="9" id="KW-0256">Endoplasmic reticulum</keyword>
<dbReference type="Gene3D" id="3.40.640.10">
    <property type="entry name" value="Type I PLP-dependent aspartate aminotransferase-like (Major domain)"/>
    <property type="match status" value="1"/>
</dbReference>
<keyword evidence="10 16" id="KW-0663">Pyridoxal phosphate</keyword>
<evidence type="ECO:0000256" key="10">
    <source>
        <dbReference type="ARBA" id="ARBA00022898"/>
    </source>
</evidence>
<dbReference type="GO" id="GO:0030170">
    <property type="term" value="F:pyridoxal phosphate binding"/>
    <property type="evidence" value="ECO:0007669"/>
    <property type="project" value="InterPro"/>
</dbReference>
<dbReference type="Bgee" id="ENSXETG00000008083">
    <property type="expression patterns" value="Expressed in liver and 11 other cell types or tissues"/>
</dbReference>
<evidence type="ECO:0000256" key="8">
    <source>
        <dbReference type="ARBA" id="ARBA00022692"/>
    </source>
</evidence>
<dbReference type="InterPro" id="IPR001917">
    <property type="entry name" value="Aminotrans_II_pyridoxalP_BS"/>
</dbReference>
<dbReference type="FunCoup" id="A0A6I8SZY8">
    <property type="interactions" value="463"/>
</dbReference>
<comment type="similarity">
    <text evidence="5 16">Belongs to the class-II pyridoxal-phosphate-dependent aminotransferase family.</text>
</comment>
<evidence type="ECO:0000256" key="1">
    <source>
        <dbReference type="ARBA" id="ARBA00001933"/>
    </source>
</evidence>
<dbReference type="PANTHER" id="PTHR13693:SF56">
    <property type="entry name" value="SERINE PALMITOYLTRANSFERASE 3"/>
    <property type="match status" value="1"/>
</dbReference>
<gene>
    <name evidence="18" type="primary">sptlc3</name>
</gene>
<evidence type="ECO:0000256" key="7">
    <source>
        <dbReference type="ARBA" id="ARBA00022679"/>
    </source>
</evidence>
<organism evidence="18">
    <name type="scientific">Xenopus tropicalis</name>
    <name type="common">Western clawed frog</name>
    <name type="synonym">Silurana tropicalis</name>
    <dbReference type="NCBI Taxonomy" id="8364"/>
    <lineage>
        <taxon>Eukaryota</taxon>
        <taxon>Metazoa</taxon>
        <taxon>Chordata</taxon>
        <taxon>Craniata</taxon>
        <taxon>Vertebrata</taxon>
        <taxon>Euteleostomi</taxon>
        <taxon>Amphibia</taxon>
        <taxon>Batrachia</taxon>
        <taxon>Anura</taxon>
        <taxon>Pipoidea</taxon>
        <taxon>Pipidae</taxon>
        <taxon>Xenopodinae</taxon>
        <taxon>Xenopus</taxon>
        <taxon>Silurana</taxon>
    </lineage>
</organism>
<keyword evidence="15" id="KW-0012">Acyltransferase</keyword>
<evidence type="ECO:0000259" key="17">
    <source>
        <dbReference type="Pfam" id="PF00155"/>
    </source>
</evidence>
<dbReference type="InterPro" id="IPR015422">
    <property type="entry name" value="PyrdxlP-dep_Trfase_small"/>
</dbReference>
<keyword evidence="8" id="KW-0812">Transmembrane</keyword>
<keyword evidence="12" id="KW-1133">Transmembrane helix</keyword>
<dbReference type="SUPFAM" id="SSF53383">
    <property type="entry name" value="PLP-dependent transferases"/>
    <property type="match status" value="1"/>
</dbReference>
<keyword evidence="7" id="KW-0808">Transferase</keyword>
<evidence type="ECO:0000256" key="6">
    <source>
        <dbReference type="ARBA" id="ARBA00013220"/>
    </source>
</evidence>
<evidence type="ECO:0000256" key="15">
    <source>
        <dbReference type="ARBA" id="ARBA00023315"/>
    </source>
</evidence>
<dbReference type="FunFam" id="3.90.1150.10:FF:000004">
    <property type="entry name" value="2-amino-3-ketobutyrate coenzyme A ligase"/>
    <property type="match status" value="1"/>
</dbReference>
<sequence>MLWGFLGALHFVKPALWPMLCLPGQERICFSLPAYKTQREKVDPMPCVHNGTPNGTLYKKPFMESFEEAPIYVAVLTYIGYGVVTLFGYLRDFMRAWGLEKCHMAEEREEQKDFVPLYQDFENFYTRNLYMRVRDNWNRPICSVPGPQFDLMERLTDDYNWTYRYTGKVIKDVINMGSYNYLGFAENDPESLVSVKDVVQSYGVGVCSTRQEMGHLDNHKELEDLVAEFLGVEEAMVFSMGFATNSMNIPALVGKGCLILSDELNHTSLILGARLSGATIRIFKHNNMQNLEKQLRDAVVNGQPRTHRAWKKILILVEGIYSMEGSIARLPEIVALKKKYKAYLYLDEAHSIGAVGATGRGVVEYFGMDPTDIDVLMGTFTKSFGAAGGYIAGRKTLVDYLRTHSHSAVYAASMPPPITEQIIRVLKCIMGLDGTLIGLKRVQQLEANTRYFRQKLRDVGFITYGNEDSPVIPVLLYMPGKVGAFARHMLEKKIGVVVVGFPATPITEARARFCISAAHTKEMLDKVLDALDEMGDFLQLKYSRHSRSARSAADHETNLDLDD</sequence>
<name>A0A6I8SZY8_XENTR</name>
<evidence type="ECO:0000256" key="2">
    <source>
        <dbReference type="ARBA" id="ARBA00004389"/>
    </source>
</evidence>
<evidence type="ECO:0000256" key="11">
    <source>
        <dbReference type="ARBA" id="ARBA00022919"/>
    </source>
</evidence>
<dbReference type="Ensembl" id="ENSXETT00000073848">
    <property type="protein sequence ID" value="ENSXETP00000101244"/>
    <property type="gene ID" value="ENSXETG00000008083"/>
</dbReference>
<evidence type="ECO:0000256" key="4">
    <source>
        <dbReference type="ARBA" id="ARBA00004991"/>
    </source>
</evidence>